<feature type="domain" description="DUF4987" evidence="1">
    <location>
        <begin position="279"/>
        <end position="419"/>
    </location>
</feature>
<dbReference type="EMBL" id="VVYJ01000001">
    <property type="protein sequence ID" value="KAA5481243.1"/>
    <property type="molecule type" value="Genomic_DNA"/>
</dbReference>
<dbReference type="Proteomes" id="UP000284205">
    <property type="component" value="Unassembled WGS sequence"/>
</dbReference>
<dbReference type="Pfam" id="PF16377">
    <property type="entry name" value="DUF4987"/>
    <property type="match status" value="1"/>
</dbReference>
<reference evidence="4 5" key="1">
    <citation type="submission" date="2018-08" db="EMBL/GenBank/DDBJ databases">
        <title>A genome reference for cultivated species of the human gut microbiota.</title>
        <authorList>
            <person name="Zou Y."/>
            <person name="Xue W."/>
            <person name="Luo G."/>
        </authorList>
    </citation>
    <scope>NUCLEOTIDE SEQUENCE [LARGE SCALE GENOMIC DNA]</scope>
    <source>
        <strain evidence="4 5">AF24-29LB</strain>
    </source>
</reference>
<dbReference type="Proteomes" id="UP000427825">
    <property type="component" value="Unassembled WGS sequence"/>
</dbReference>
<dbReference type="KEGG" id="bcac:CGC64_03805"/>
<dbReference type="Proteomes" id="UP000475905">
    <property type="component" value="Unassembled WGS sequence"/>
</dbReference>
<organism evidence="4 5">
    <name type="scientific">Bacteroides caccae</name>
    <dbReference type="NCBI Taxonomy" id="47678"/>
    <lineage>
        <taxon>Bacteria</taxon>
        <taxon>Pseudomonadati</taxon>
        <taxon>Bacteroidota</taxon>
        <taxon>Bacteroidia</taxon>
        <taxon>Bacteroidales</taxon>
        <taxon>Bacteroidaceae</taxon>
        <taxon>Bacteroides</taxon>
    </lineage>
</organism>
<dbReference type="AlphaFoldDB" id="A0A412FW80"/>
<dbReference type="InterPro" id="IPR025396">
    <property type="entry name" value="DUF4302"/>
</dbReference>
<evidence type="ECO:0000313" key="3">
    <source>
        <dbReference type="EMBL" id="KAA5481243.1"/>
    </source>
</evidence>
<dbReference type="EMBL" id="VVYP01000002">
    <property type="protein sequence ID" value="KAA5465977.1"/>
    <property type="molecule type" value="Genomic_DNA"/>
</dbReference>
<protein>
    <submittedName>
        <fullName evidence="4">DUF4302 domain-containing protein</fullName>
    </submittedName>
</protein>
<evidence type="ECO:0000313" key="5">
    <source>
        <dbReference type="Proteomes" id="UP000284205"/>
    </source>
</evidence>
<gene>
    <name evidence="4" type="ORF">DWY26_07015</name>
    <name evidence="2" type="ORF">F2Y36_03050</name>
    <name evidence="3" type="ORF">F2Y39_00935</name>
</gene>
<evidence type="ECO:0000313" key="6">
    <source>
        <dbReference type="Proteomes" id="UP000427825"/>
    </source>
</evidence>
<comment type="caution">
    <text evidence="4">The sequence shown here is derived from an EMBL/GenBank/DDBJ whole genome shotgun (WGS) entry which is preliminary data.</text>
</comment>
<sequence length="442" mass="50369">MRLVNWIWIIFIKTNAENMKKLIYTLLAFATVCFSCVQDVDDVYDKPVAQRVEEAVQEYHDLLVSSEHGWLMEYYPHSSQIYGGFNYIMKFKGGDKVTISTDAFGKPEETEESLFSIKKDIGPTLNFDTYNSLFHYFSDSDISGGAGTGKGYEGDYEFLLRSHTENEIVLRGKKTKNIIRMTRLAEDATPYLAAAIRVDEEMNRLEGVLGFSGMMNGKELALLYTDSHTFNVVYDGQETSTSFMPTATGIQFYLPVEVGGKELHRFTWSAANETLVAENAPDVVLKVDYDPEYIIYAQYLGKYTMNYRRGENTPVLSLEIELVKKEDMKSYTIKGMLPIDLTMIYNKAERRMELLNQKLTDGSEAYLSIWMVNPGSLTYGGTDFVNGMYGKLKEGSDNEYEFVDDGRKADFVTRGMILWSKAGEYKAYAESRFAFITLVKHE</sequence>
<accession>A0A412FW80</accession>
<dbReference type="EMBL" id="QRUO01000005">
    <property type="protein sequence ID" value="RGR72452.1"/>
    <property type="molecule type" value="Genomic_DNA"/>
</dbReference>
<evidence type="ECO:0000259" key="1">
    <source>
        <dbReference type="Pfam" id="PF16377"/>
    </source>
</evidence>
<evidence type="ECO:0000313" key="2">
    <source>
        <dbReference type="EMBL" id="KAA5465977.1"/>
    </source>
</evidence>
<reference evidence="6 7" key="2">
    <citation type="journal article" date="2019" name="Nat. Med.">
        <title>A library of human gut bacterial isolates paired with longitudinal multiomics data enables mechanistic microbiome research.</title>
        <authorList>
            <person name="Poyet M."/>
            <person name="Groussin M."/>
            <person name="Gibbons S.M."/>
            <person name="Avila-Pacheco J."/>
            <person name="Jiang X."/>
            <person name="Kearney S.M."/>
            <person name="Perrotta A.R."/>
            <person name="Berdy B."/>
            <person name="Zhao S."/>
            <person name="Lieberman T.D."/>
            <person name="Swanson P.K."/>
            <person name="Smith M."/>
            <person name="Roesemann S."/>
            <person name="Alexander J.E."/>
            <person name="Rich S.A."/>
            <person name="Livny J."/>
            <person name="Vlamakis H."/>
            <person name="Clish C."/>
            <person name="Bullock K."/>
            <person name="Deik A."/>
            <person name="Scott J."/>
            <person name="Pierce K.A."/>
            <person name="Xavier R.J."/>
            <person name="Alm E.J."/>
        </authorList>
    </citation>
    <scope>NUCLEOTIDE SEQUENCE [LARGE SCALE GENOMIC DNA]</scope>
    <source>
        <strain evidence="3 6">BIOML-A25</strain>
        <strain evidence="2 7">BIOML-A31</strain>
    </source>
</reference>
<proteinExistence type="predicted"/>
<dbReference type="InterPro" id="IPR032271">
    <property type="entry name" value="DUF4987"/>
</dbReference>
<evidence type="ECO:0000313" key="7">
    <source>
        <dbReference type="Proteomes" id="UP000475905"/>
    </source>
</evidence>
<name>A0A412FW80_9BACE</name>
<dbReference type="Pfam" id="PF14135">
    <property type="entry name" value="DUF4302"/>
    <property type="match status" value="1"/>
</dbReference>
<evidence type="ECO:0000313" key="4">
    <source>
        <dbReference type="EMBL" id="RGR72452.1"/>
    </source>
</evidence>